<proteinExistence type="predicted"/>
<dbReference type="AlphaFoldDB" id="A0A5J4T6S0"/>
<gene>
    <name evidence="1" type="ORF">EZS28_050595</name>
</gene>
<organism evidence="1 2">
    <name type="scientific">Streblomastix strix</name>
    <dbReference type="NCBI Taxonomy" id="222440"/>
    <lineage>
        <taxon>Eukaryota</taxon>
        <taxon>Metamonada</taxon>
        <taxon>Preaxostyla</taxon>
        <taxon>Oxymonadida</taxon>
        <taxon>Streblomastigidae</taxon>
        <taxon>Streblomastix</taxon>
    </lineage>
</organism>
<comment type="caution">
    <text evidence="1">The sequence shown here is derived from an EMBL/GenBank/DDBJ whole genome shotgun (WGS) entry which is preliminary data.</text>
</comment>
<sequence length="135" mass="15363">MSETEYQDEEEGEGVFDQEDYEEVLADYVVVVEIKEDAIRGGVVLYFSYCVQDVDVLVFAKISEAPEKEKRFPVCDAGNIFDANTVFGYVVQAEAKGFSYQVDGFQLTYLSGNVTELILKSTDQQEQEQKEIKRK</sequence>
<name>A0A5J4T6S0_9EUKA</name>
<accession>A0A5J4T6S0</accession>
<reference evidence="1 2" key="1">
    <citation type="submission" date="2019-03" db="EMBL/GenBank/DDBJ databases">
        <title>Single cell metagenomics reveals metabolic interactions within the superorganism composed of flagellate Streblomastix strix and complex community of Bacteroidetes bacteria on its surface.</title>
        <authorList>
            <person name="Treitli S.C."/>
            <person name="Kolisko M."/>
            <person name="Husnik F."/>
            <person name="Keeling P."/>
            <person name="Hampl V."/>
        </authorList>
    </citation>
    <scope>NUCLEOTIDE SEQUENCE [LARGE SCALE GENOMIC DNA]</scope>
    <source>
        <strain evidence="1">ST1C</strain>
    </source>
</reference>
<protein>
    <submittedName>
        <fullName evidence="1">Uncharacterized protein</fullName>
    </submittedName>
</protein>
<dbReference type="EMBL" id="SNRW01037283">
    <property type="protein sequence ID" value="KAA6353878.1"/>
    <property type="molecule type" value="Genomic_DNA"/>
</dbReference>
<evidence type="ECO:0000313" key="2">
    <source>
        <dbReference type="Proteomes" id="UP000324800"/>
    </source>
</evidence>
<evidence type="ECO:0000313" key="1">
    <source>
        <dbReference type="EMBL" id="KAA6353878.1"/>
    </source>
</evidence>
<dbReference type="Proteomes" id="UP000324800">
    <property type="component" value="Unassembled WGS sequence"/>
</dbReference>